<sequence length="109" mass="12575">MDEKTVGKVEELLESIAEEEGLELEEVIVFGSRAREDYGEESDIDILIVSEDFVDVSKPKRSRELYLKWDYENLPEPEFICLTPKEFSEKRSRKPHIVRTAAKEGTAIV</sequence>
<dbReference type="SUPFAM" id="SSF81301">
    <property type="entry name" value="Nucleotidyltransferase"/>
    <property type="match status" value="1"/>
</dbReference>
<accession>A0A133UFA9</accession>
<comment type="caution">
    <text evidence="2">The sequence shown here is derived from an EMBL/GenBank/DDBJ whole genome shotgun (WGS) entry which is preliminary data.</text>
</comment>
<proteinExistence type="predicted"/>
<dbReference type="InterPro" id="IPR052548">
    <property type="entry name" value="Type_VII_TA_antitoxin"/>
</dbReference>
<dbReference type="InterPro" id="IPR043519">
    <property type="entry name" value="NT_sf"/>
</dbReference>
<evidence type="ECO:0000259" key="1">
    <source>
        <dbReference type="Pfam" id="PF01909"/>
    </source>
</evidence>
<dbReference type="AlphaFoldDB" id="A0A133UFA9"/>
<organism evidence="2 3">
    <name type="scientific">candidate division MSBL1 archaeon SCGC-AAA259E19</name>
    <dbReference type="NCBI Taxonomy" id="1698264"/>
    <lineage>
        <taxon>Archaea</taxon>
        <taxon>Methanobacteriati</taxon>
        <taxon>Methanobacteriota</taxon>
        <taxon>candidate division MSBL1</taxon>
    </lineage>
</organism>
<dbReference type="PANTHER" id="PTHR33933:SF1">
    <property type="entry name" value="PROTEIN ADENYLYLTRANSFERASE MNTA-RELATED"/>
    <property type="match status" value="1"/>
</dbReference>
<keyword evidence="3" id="KW-1185">Reference proteome</keyword>
<dbReference type="PANTHER" id="PTHR33933">
    <property type="entry name" value="NUCLEOTIDYLTRANSFERASE"/>
    <property type="match status" value="1"/>
</dbReference>
<dbReference type="Proteomes" id="UP000070284">
    <property type="component" value="Unassembled WGS sequence"/>
</dbReference>
<dbReference type="InterPro" id="IPR002934">
    <property type="entry name" value="Polymerase_NTP_transf_dom"/>
</dbReference>
<dbReference type="GO" id="GO:0016779">
    <property type="term" value="F:nucleotidyltransferase activity"/>
    <property type="evidence" value="ECO:0007669"/>
    <property type="project" value="InterPro"/>
</dbReference>
<evidence type="ECO:0000313" key="3">
    <source>
        <dbReference type="Proteomes" id="UP000070284"/>
    </source>
</evidence>
<dbReference type="CDD" id="cd05403">
    <property type="entry name" value="NT_KNTase_like"/>
    <property type="match status" value="1"/>
</dbReference>
<protein>
    <recommendedName>
        <fullName evidence="1">Polymerase nucleotidyl transferase domain-containing protein</fullName>
    </recommendedName>
</protein>
<feature type="domain" description="Polymerase nucleotidyl transferase" evidence="1">
    <location>
        <begin position="10"/>
        <end position="104"/>
    </location>
</feature>
<dbReference type="Gene3D" id="3.30.460.10">
    <property type="entry name" value="Beta Polymerase, domain 2"/>
    <property type="match status" value="1"/>
</dbReference>
<reference evidence="2 3" key="1">
    <citation type="journal article" date="2016" name="Sci. Rep.">
        <title>Metabolic traits of an uncultured archaeal lineage -MSBL1- from brine pools of the Red Sea.</title>
        <authorList>
            <person name="Mwirichia R."/>
            <person name="Alam I."/>
            <person name="Rashid M."/>
            <person name="Vinu M."/>
            <person name="Ba-Alawi W."/>
            <person name="Anthony Kamau A."/>
            <person name="Kamanda Ngugi D."/>
            <person name="Goker M."/>
            <person name="Klenk H.P."/>
            <person name="Bajic V."/>
            <person name="Stingl U."/>
        </authorList>
    </citation>
    <scope>NUCLEOTIDE SEQUENCE [LARGE SCALE GENOMIC DNA]</scope>
    <source>
        <strain evidence="2">SCGC-AAA259E19</strain>
    </source>
</reference>
<name>A0A133UFA9_9EURY</name>
<dbReference type="Pfam" id="PF01909">
    <property type="entry name" value="NTP_transf_2"/>
    <property type="match status" value="1"/>
</dbReference>
<evidence type="ECO:0000313" key="2">
    <source>
        <dbReference type="EMBL" id="KXA92860.1"/>
    </source>
</evidence>
<gene>
    <name evidence="2" type="ORF">AKJ65_06930</name>
</gene>
<dbReference type="EMBL" id="LHXO01000132">
    <property type="protein sequence ID" value="KXA92860.1"/>
    <property type="molecule type" value="Genomic_DNA"/>
</dbReference>